<dbReference type="SUPFAM" id="SSF69279">
    <property type="entry name" value="Phage tail proteins"/>
    <property type="match status" value="2"/>
</dbReference>
<accession>A0A2R4C930</accession>
<dbReference type="InterPro" id="IPR028244">
    <property type="entry name" value="T6SS_Rhs_Vgr_dom"/>
</dbReference>
<keyword evidence="7" id="KW-1185">Reference proteome</keyword>
<dbReference type="OrthoDB" id="1907165at2"/>
<name>A0A2R4C930_9BURK</name>
<dbReference type="NCBIfam" id="TIGR03361">
    <property type="entry name" value="VI_Rhs_Vgr"/>
    <property type="match status" value="1"/>
</dbReference>
<dbReference type="SUPFAM" id="SSF69255">
    <property type="entry name" value="gp5 N-terminal domain-like"/>
    <property type="match status" value="1"/>
</dbReference>
<dbReference type="Pfam" id="PF04717">
    <property type="entry name" value="Phage_base_V"/>
    <property type="match status" value="1"/>
</dbReference>
<evidence type="ECO:0000256" key="1">
    <source>
        <dbReference type="ARBA" id="ARBA00005558"/>
    </source>
</evidence>
<dbReference type="EMBL" id="CP028324">
    <property type="protein sequence ID" value="AVR96116.1"/>
    <property type="molecule type" value="Genomic_DNA"/>
</dbReference>
<evidence type="ECO:0000313" key="6">
    <source>
        <dbReference type="EMBL" id="AVR96116.1"/>
    </source>
</evidence>
<dbReference type="Gene3D" id="2.30.110.50">
    <property type="match status" value="1"/>
</dbReference>
<evidence type="ECO:0000259" key="3">
    <source>
        <dbReference type="Pfam" id="PF04717"/>
    </source>
</evidence>
<dbReference type="Pfam" id="PF05954">
    <property type="entry name" value="Phage_GPD"/>
    <property type="match status" value="1"/>
</dbReference>
<sequence length="913" mass="100572">MNNLARPFPDLGYDRQLNRILRLSFPNGDAPTAQFLVHKLDASEGLSRDFAFTVELLSDSASIPLKAMQGKLLSIELVRGDGSLRYFSGYVFSFRRCHSDGSITFYEARLGPWLKFLSVRKDNYLFHGKTLRQQTESIFEEYGVYPRWDWRVTADDPAMTDACQFDETDFNYLSRRWEAAGWYYWYEHEADGHRLVIGSDSTYAPPIDGDVEVRFHGEGGAQEEDAFDSWSPERRFVSSSVALCAFDFKDPRPRQATQPTLNQQGVVPIVESYEYTGAYGLKGRGDGDAQSRIRIEEIEAAARAVAAEGNNRHVAPGRWFRLVDHFNHDFYSGSGDPAKDEFLVLSVRHVATNNYLRSDEDTIHYRNWLTCTRKSWPWRPGRGFNSTQTRILAPQTAVVVGAAGDDNIHTDKYGRVRVQFHWDRVGENDDRSSAWIRVSSAWAGAELGAAAIPRVGTEVIVQWLDGCPDRPVITGAVVNERNMPPWTVPTQQALSGLRSRELVPGGGNRAGGRSNHLVLDDTSGQIQAQLKSDHLHSQLSLGHVTRIDDNRGRLDARGEGWELRTDGHGVARAAKGMLVTTESRLQAQSHIKEMGETVERLNTAYVLHDASASAALQGKAQESGQQHDVADALKAQNDAIRGSGEKFPELGEPHLVLSSPAGIETTTAQSTHIASDQHTALTTGRNLSVAAGESFFASVKETFRLFVHKAGMKLVAAAGKITMLAHDGEIEIIADKVLSLISQSDWIDLKGKKGIRLHGSASMVEISDLVQVFTSKPVQFHGNLETLGPKNMPHPGAEHKVTVADAPTAREPMQLVLTLHSSTGGRPWSNIPYTLLKDGAKVEDGITDDLGRIAVEHRAGPANYQVQLPNGHVYDLAAVPQFEPAGSDAHREQSLSNAGARALAGTTASREYS</sequence>
<dbReference type="Gene3D" id="4.10.220.110">
    <property type="match status" value="1"/>
</dbReference>
<dbReference type="Pfam" id="PF10106">
    <property type="entry name" value="DUF2345"/>
    <property type="match status" value="1"/>
</dbReference>
<dbReference type="Gene3D" id="3.55.50.10">
    <property type="entry name" value="Baseplate protein-like domains"/>
    <property type="match status" value="1"/>
</dbReference>
<feature type="region of interest" description="Disordered" evidence="2">
    <location>
        <begin position="885"/>
        <end position="913"/>
    </location>
</feature>
<evidence type="ECO:0000259" key="5">
    <source>
        <dbReference type="Pfam" id="PF13296"/>
    </source>
</evidence>
<dbReference type="InterPro" id="IPR018769">
    <property type="entry name" value="VgrG2_DUF2345"/>
</dbReference>
<feature type="domain" description="Gp5/Type VI secretion system Vgr protein OB-fold" evidence="3">
    <location>
        <begin position="407"/>
        <end position="476"/>
    </location>
</feature>
<protein>
    <submittedName>
        <fullName evidence="6">Type VI secretion system tip protein VgrG</fullName>
    </submittedName>
</protein>
<feature type="domain" description="Putative type VI secretion system Rhs element associated Vgr" evidence="5">
    <location>
        <begin position="510"/>
        <end position="610"/>
    </location>
</feature>
<dbReference type="Pfam" id="PF13296">
    <property type="entry name" value="T6SS_Vgr"/>
    <property type="match status" value="1"/>
</dbReference>
<reference evidence="6 7" key="1">
    <citation type="submission" date="2018-03" db="EMBL/GenBank/DDBJ databases">
        <title>Massilia armeniaca sp. nov., isolated from desert soil.</title>
        <authorList>
            <person name="Huang H."/>
            <person name="Ren M."/>
        </authorList>
    </citation>
    <scope>NUCLEOTIDE SEQUENCE [LARGE SCALE GENOMIC DNA]</scope>
    <source>
        <strain evidence="6 7">ZMN-3</strain>
    </source>
</reference>
<gene>
    <name evidence="6" type="ORF">C9I28_10595</name>
</gene>
<feature type="domain" description="DUF2345" evidence="4">
    <location>
        <begin position="643"/>
        <end position="784"/>
    </location>
</feature>
<dbReference type="Gene3D" id="2.40.50.230">
    <property type="entry name" value="Gp5 N-terminal domain"/>
    <property type="match status" value="1"/>
</dbReference>
<dbReference type="RefSeq" id="WP_107141468.1">
    <property type="nucleotide sequence ID" value="NZ_CP028324.1"/>
</dbReference>
<dbReference type="SUPFAM" id="SSF69349">
    <property type="entry name" value="Phage fibre proteins"/>
    <property type="match status" value="1"/>
</dbReference>
<evidence type="ECO:0000256" key="2">
    <source>
        <dbReference type="SAM" id="MobiDB-lite"/>
    </source>
</evidence>
<dbReference type="InterPro" id="IPR006531">
    <property type="entry name" value="Gp5/Vgr_OB"/>
</dbReference>
<dbReference type="InterPro" id="IPR006533">
    <property type="entry name" value="T6SS_Vgr_RhsGE"/>
</dbReference>
<dbReference type="Proteomes" id="UP000240505">
    <property type="component" value="Chromosome"/>
</dbReference>
<dbReference type="NCBIfam" id="TIGR01646">
    <property type="entry name" value="vgr_GE"/>
    <property type="match status" value="1"/>
</dbReference>
<dbReference type="KEGG" id="masz:C9I28_10595"/>
<comment type="similarity">
    <text evidence="1">Belongs to the VgrG protein family.</text>
</comment>
<dbReference type="AlphaFoldDB" id="A0A2R4C930"/>
<evidence type="ECO:0000259" key="4">
    <source>
        <dbReference type="Pfam" id="PF10106"/>
    </source>
</evidence>
<evidence type="ECO:0000313" key="7">
    <source>
        <dbReference type="Proteomes" id="UP000240505"/>
    </source>
</evidence>
<dbReference type="InterPro" id="IPR017847">
    <property type="entry name" value="T6SS_RhsGE_Vgr_subset"/>
</dbReference>
<dbReference type="InterPro" id="IPR037026">
    <property type="entry name" value="Vgr_OB-fold_dom_sf"/>
</dbReference>
<proteinExistence type="inferred from homology"/>
<organism evidence="6 7">
    <name type="scientific">Pseudoduganella armeniaca</name>
    <dbReference type="NCBI Taxonomy" id="2072590"/>
    <lineage>
        <taxon>Bacteria</taxon>
        <taxon>Pseudomonadati</taxon>
        <taxon>Pseudomonadota</taxon>
        <taxon>Betaproteobacteria</taxon>
        <taxon>Burkholderiales</taxon>
        <taxon>Oxalobacteraceae</taxon>
        <taxon>Telluria group</taxon>
        <taxon>Pseudoduganella</taxon>
    </lineage>
</organism>